<evidence type="ECO:0000313" key="13">
    <source>
        <dbReference type="EMBL" id="AJR28272.1"/>
    </source>
</evidence>
<dbReference type="GO" id="GO:0019029">
    <property type="term" value="C:helical viral capsid"/>
    <property type="evidence" value="ECO:0007669"/>
    <property type="project" value="UniProtKB-KW"/>
</dbReference>
<dbReference type="Gene3D" id="1.10.3570.10">
    <property type="entry name" value="Rhabdovirus nucleocapsid protein like domain"/>
    <property type="match status" value="1"/>
</dbReference>
<dbReference type="GO" id="GO:0003723">
    <property type="term" value="F:RNA binding"/>
    <property type="evidence" value="ECO:0007669"/>
    <property type="project" value="UniProtKB-KW"/>
</dbReference>
<evidence type="ECO:0000313" key="14">
    <source>
        <dbReference type="Proteomes" id="UP000500992"/>
    </source>
</evidence>
<evidence type="ECO:0000256" key="5">
    <source>
        <dbReference type="ARBA" id="ARBA00022561"/>
    </source>
</evidence>
<dbReference type="InterPro" id="IPR023330">
    <property type="entry name" value="Rhabdovirus_ncapsid_N"/>
</dbReference>
<dbReference type="Proteomes" id="UP000500992">
    <property type="component" value="Segment"/>
</dbReference>
<proteinExistence type="predicted"/>
<dbReference type="GO" id="GO:0019013">
    <property type="term" value="C:viral nucleocapsid"/>
    <property type="evidence" value="ECO:0007669"/>
    <property type="project" value="UniProtKB-KW"/>
</dbReference>
<keyword evidence="9" id="KW-1035">Host cytoplasm</keyword>
<dbReference type="KEGG" id="vg:65102570"/>
<dbReference type="Pfam" id="PF00945">
    <property type="entry name" value="Rhabdo_ncap"/>
    <property type="match status" value="1"/>
</dbReference>
<evidence type="ECO:0000256" key="3">
    <source>
        <dbReference type="ARBA" id="ARBA00014389"/>
    </source>
</evidence>
<keyword evidence="10" id="KW-0687">Ribonucleoprotein</keyword>
<evidence type="ECO:0000256" key="10">
    <source>
        <dbReference type="ARBA" id="ARBA00023274"/>
    </source>
</evidence>
<name>A0A0D3R197_9RHAB</name>
<dbReference type="GO" id="GO:1990904">
    <property type="term" value="C:ribonucleoprotein complex"/>
    <property type="evidence" value="ECO:0007669"/>
    <property type="project" value="UniProtKB-KW"/>
</dbReference>
<keyword evidence="14" id="KW-1185">Reference proteome</keyword>
<feature type="domain" description="Rhabdovirus nucleocapsid" evidence="12">
    <location>
        <begin position="9"/>
        <end position="345"/>
    </location>
</feature>
<dbReference type="InterPro" id="IPR023331">
    <property type="entry name" value="Rhabdovirus_ncapsid_C"/>
</dbReference>
<comment type="subcellular location">
    <subcellularLocation>
        <location evidence="1">Host cytoplasm</location>
    </subcellularLocation>
    <subcellularLocation>
        <location evidence="2">Virion</location>
    </subcellularLocation>
</comment>
<evidence type="ECO:0000256" key="8">
    <source>
        <dbReference type="ARBA" id="ARBA00023086"/>
    </source>
</evidence>
<evidence type="ECO:0000256" key="1">
    <source>
        <dbReference type="ARBA" id="ARBA00004192"/>
    </source>
</evidence>
<reference evidence="13 14" key="1">
    <citation type="journal article" date="2015" name="PLoS Pathog.">
        <title>Evolution of genome size and complexity in the rhabdoviridae.</title>
        <authorList>
            <person name="Walker P.J."/>
            <person name="Firth C."/>
            <person name="Widen S.G."/>
            <person name="Blasdell K.R."/>
            <person name="Guzman H."/>
            <person name="Wood T.G."/>
            <person name="Paradkar P.N."/>
            <person name="Holmes E.C."/>
            <person name="Tesh R.B."/>
            <person name="Vasilakis N."/>
        </authorList>
    </citation>
    <scope>NUCLEOTIDE SEQUENCE [LARGE SCALE GENOMIC DNA]</scope>
    <source>
        <strain evidence="13 14">DakAnB439a</strain>
    </source>
</reference>
<evidence type="ECO:0000256" key="2">
    <source>
        <dbReference type="ARBA" id="ARBA00004328"/>
    </source>
</evidence>
<evidence type="ECO:0000256" key="11">
    <source>
        <dbReference type="ARBA" id="ARBA00033344"/>
    </source>
</evidence>
<dbReference type="Gene3D" id="1.10.3610.10">
    <property type="entry name" value="Nucleoprotein"/>
    <property type="match status" value="1"/>
</dbReference>
<accession>A0A0D3R197</accession>
<evidence type="ECO:0000256" key="9">
    <source>
        <dbReference type="ARBA" id="ARBA00023200"/>
    </source>
</evidence>
<dbReference type="GO" id="GO:0030430">
    <property type="term" value="C:host cell cytoplasm"/>
    <property type="evidence" value="ECO:0007669"/>
    <property type="project" value="UniProtKB-SubCell"/>
</dbReference>
<keyword evidence="7" id="KW-0694">RNA-binding</keyword>
<sequence length="418" mass="46873">MTTLYRNGKPVEVKLAVDKLEPEFPAKFFEGGKKPKIIVPKYEGNLEALYKAIRGEIKTRALTAKSIKAFLYKYGITIKTQNDQDWISFGVAIAKANEEVNPWNLCDIEENGTYESGLSEPTREKDHVWMFVYCIGLYRLGKITDPTYQNNIIKTVDKVLKTIDKEAASLSTGAETAVQVVNDVNYCKMIACLDMYFYQFKNHDLAVARVGSISSRYRDCAALLGINHLTMLGGGDPSVGVRWALEPVVQDDIDRLITPGQETSKTGSYMPYMMDLGASKLSPYSTTVNSSFHLFVHAAGALSLDQRSINARFLPAPNVNGIIRNAAFFIFAMNKSVDWSIGFTKGPEVEKPPLRLQISGGRNVLPKSREIEDWMNWRKSMKDEFDGVIDEFLRDRASRIANVRPSTVGHYIKTTYGV</sequence>
<dbReference type="InterPro" id="IPR035961">
    <property type="entry name" value="Rhabdovirus_nucleoprotein-like"/>
</dbReference>
<dbReference type="GeneID" id="65102570"/>
<keyword evidence="5" id="KW-0167">Capsid protein</keyword>
<protein>
    <recommendedName>
        <fullName evidence="3">Nucleoprotein</fullName>
    </recommendedName>
    <alternativeName>
        <fullName evidence="11">Nucleocapsid protein</fullName>
    </alternativeName>
</protein>
<evidence type="ECO:0000256" key="4">
    <source>
        <dbReference type="ARBA" id="ARBA00022497"/>
    </source>
</evidence>
<dbReference type="SUPFAM" id="SSF140809">
    <property type="entry name" value="Rhabdovirus nucleoprotein-like"/>
    <property type="match status" value="1"/>
</dbReference>
<keyword evidence="8 13" id="KW-0543">Viral nucleoprotein</keyword>
<evidence type="ECO:0000259" key="12">
    <source>
        <dbReference type="Pfam" id="PF00945"/>
    </source>
</evidence>
<evidence type="ECO:0000256" key="7">
    <source>
        <dbReference type="ARBA" id="ARBA00022884"/>
    </source>
</evidence>
<keyword evidence="4" id="KW-1139">Helical capsid protein</keyword>
<dbReference type="InterPro" id="IPR000448">
    <property type="entry name" value="Rhabdo_ncapsid"/>
</dbReference>
<evidence type="ECO:0000256" key="6">
    <source>
        <dbReference type="ARBA" id="ARBA00022844"/>
    </source>
</evidence>
<dbReference type="RefSeq" id="YP_010087296.1">
    <property type="nucleotide sequence ID" value="NC_055530.1"/>
</dbReference>
<organism evidence="13 14">
    <name type="scientific">Garba virus</name>
    <dbReference type="NCBI Taxonomy" id="864696"/>
    <lineage>
        <taxon>Viruses</taxon>
        <taxon>Riboviria</taxon>
        <taxon>Orthornavirae</taxon>
        <taxon>Negarnaviricota</taxon>
        <taxon>Haploviricotina</taxon>
        <taxon>Monjiviricetes</taxon>
        <taxon>Mononegavirales</taxon>
        <taxon>Rhabdoviridae</taxon>
        <taxon>Alpharhabdovirinae</taxon>
        <taxon>Sunrhavirus</taxon>
        <taxon>Sunrhavirus garba</taxon>
    </lineage>
</organism>
<keyword evidence="6" id="KW-0946">Virion</keyword>
<dbReference type="EMBL" id="KM204982">
    <property type="protein sequence ID" value="AJR28272.1"/>
    <property type="molecule type" value="Viral_cRNA"/>
</dbReference>